<reference evidence="2" key="1">
    <citation type="submission" date="2023-01" db="EMBL/GenBank/DDBJ databases">
        <authorList>
            <person name="Piombo E."/>
        </authorList>
    </citation>
    <scope>NUCLEOTIDE SEQUENCE</scope>
</reference>
<comment type="caution">
    <text evidence="2">The sequence shown here is derived from an EMBL/GenBank/DDBJ whole genome shotgun (WGS) entry which is preliminary data.</text>
</comment>
<gene>
    <name evidence="2" type="ORF">CCHLO57077_00008362</name>
</gene>
<protein>
    <submittedName>
        <fullName evidence="2">Uncharacterized protein</fullName>
    </submittedName>
</protein>
<evidence type="ECO:0000256" key="1">
    <source>
        <dbReference type="SAM" id="SignalP"/>
    </source>
</evidence>
<proteinExistence type="predicted"/>
<evidence type="ECO:0000313" key="2">
    <source>
        <dbReference type="EMBL" id="CAI6087878.1"/>
    </source>
</evidence>
<keyword evidence="3" id="KW-1185">Reference proteome</keyword>
<name>A0AA35LZX8_9HYPO</name>
<accession>A0AA35LZX8</accession>
<dbReference type="Proteomes" id="UP001160390">
    <property type="component" value="Unassembled WGS sequence"/>
</dbReference>
<feature type="chain" id="PRO_5041355996" evidence="1">
    <location>
        <begin position="20"/>
        <end position="60"/>
    </location>
</feature>
<dbReference type="EMBL" id="CABFNP030000799">
    <property type="protein sequence ID" value="CAI6087878.1"/>
    <property type="molecule type" value="Genomic_DNA"/>
</dbReference>
<sequence length="60" mass="6874">MHFINTVASVFSLSSFVTAHFEGPDAGPSRRALVESAEEEYLAARDEYIEKRDLFKPRRQ</sequence>
<evidence type="ECO:0000313" key="3">
    <source>
        <dbReference type="Proteomes" id="UP001160390"/>
    </source>
</evidence>
<feature type="signal peptide" evidence="1">
    <location>
        <begin position="1"/>
        <end position="19"/>
    </location>
</feature>
<dbReference type="AlphaFoldDB" id="A0AA35LZX8"/>
<organism evidence="2 3">
    <name type="scientific">Clonostachys chloroleuca</name>
    <dbReference type="NCBI Taxonomy" id="1926264"/>
    <lineage>
        <taxon>Eukaryota</taxon>
        <taxon>Fungi</taxon>
        <taxon>Dikarya</taxon>
        <taxon>Ascomycota</taxon>
        <taxon>Pezizomycotina</taxon>
        <taxon>Sordariomycetes</taxon>
        <taxon>Hypocreomycetidae</taxon>
        <taxon>Hypocreales</taxon>
        <taxon>Bionectriaceae</taxon>
        <taxon>Clonostachys</taxon>
    </lineage>
</organism>
<keyword evidence="1" id="KW-0732">Signal</keyword>